<feature type="compositionally biased region" description="Polar residues" evidence="5">
    <location>
        <begin position="32"/>
        <end position="42"/>
    </location>
</feature>
<feature type="transmembrane region" description="Helical" evidence="6">
    <location>
        <begin position="138"/>
        <end position="159"/>
    </location>
</feature>
<reference evidence="8 9" key="1">
    <citation type="submission" date="2019-11" db="EMBL/GenBank/DDBJ databases">
        <title>Whole-genome sequence of a the green, strictly anaerobic photosynthetic bacterium Heliobacillus mobilis DSM 6151.</title>
        <authorList>
            <person name="Kyndt J.A."/>
            <person name="Meyer T.E."/>
        </authorList>
    </citation>
    <scope>NUCLEOTIDE SEQUENCE [LARGE SCALE GENOMIC DNA]</scope>
    <source>
        <strain evidence="8 9">DSM 6151</strain>
    </source>
</reference>
<sequence>MCPFCQPENTPVTRGGYLKRRAFMSEEKLSGTELTEGQSSDLQVPAQGVATEPAQPKPTVGPQLAPLPESEGYAAPLSSGEDVYAGWNPQTGEYRPNGGTDHPDKERVRRDWSVTDYLYQVLVNPSLAFSAAAERKPLGLALSVVLGTSVINLIVNMSLADRTALFHPPGVANDVFGNIVAGMSLFAVLIGIIMWFVMAGFFNLVGELLGGRGNAKGLLTALGLAYWPSILLAPVNLAGQYLPGGKVIQSLGLLGVTLWGFVLQVLAIRESLGLSTGRSLLVIFFPLIVIILFIALMAGVMISLIPFANHFPVM</sequence>
<dbReference type="Proteomes" id="UP000430670">
    <property type="component" value="Unassembled WGS sequence"/>
</dbReference>
<organism evidence="8 9">
    <name type="scientific">Heliobacterium mobile</name>
    <name type="common">Heliobacillus mobilis</name>
    <dbReference type="NCBI Taxonomy" id="28064"/>
    <lineage>
        <taxon>Bacteria</taxon>
        <taxon>Bacillati</taxon>
        <taxon>Bacillota</taxon>
        <taxon>Clostridia</taxon>
        <taxon>Eubacteriales</taxon>
        <taxon>Heliobacteriaceae</taxon>
        <taxon>Heliobacterium</taxon>
    </lineage>
</organism>
<dbReference type="OrthoDB" id="2081707at2"/>
<evidence type="ECO:0000256" key="2">
    <source>
        <dbReference type="ARBA" id="ARBA00022692"/>
    </source>
</evidence>
<dbReference type="EMBL" id="WNKU01000012">
    <property type="protein sequence ID" value="MTV49552.1"/>
    <property type="molecule type" value="Genomic_DNA"/>
</dbReference>
<evidence type="ECO:0000313" key="9">
    <source>
        <dbReference type="Proteomes" id="UP000430670"/>
    </source>
</evidence>
<accession>A0A6I3SLN4</accession>
<feature type="transmembrane region" description="Helical" evidence="6">
    <location>
        <begin position="179"/>
        <end position="205"/>
    </location>
</feature>
<feature type="transmembrane region" description="Helical" evidence="6">
    <location>
        <begin position="247"/>
        <end position="268"/>
    </location>
</feature>
<feature type="transmembrane region" description="Helical" evidence="6">
    <location>
        <begin position="217"/>
        <end position="235"/>
    </location>
</feature>
<dbReference type="Pfam" id="PF04893">
    <property type="entry name" value="Yip1"/>
    <property type="match status" value="1"/>
</dbReference>
<evidence type="ECO:0000256" key="6">
    <source>
        <dbReference type="SAM" id="Phobius"/>
    </source>
</evidence>
<dbReference type="GO" id="GO:0016020">
    <property type="term" value="C:membrane"/>
    <property type="evidence" value="ECO:0007669"/>
    <property type="project" value="UniProtKB-SubCell"/>
</dbReference>
<evidence type="ECO:0000256" key="5">
    <source>
        <dbReference type="SAM" id="MobiDB-lite"/>
    </source>
</evidence>
<dbReference type="AlphaFoldDB" id="A0A6I3SLN4"/>
<protein>
    <recommendedName>
        <fullName evidence="7">Yip1 domain-containing protein</fullName>
    </recommendedName>
</protein>
<proteinExistence type="predicted"/>
<feature type="region of interest" description="Disordered" evidence="5">
    <location>
        <begin position="28"/>
        <end position="106"/>
    </location>
</feature>
<gene>
    <name evidence="8" type="ORF">GJ688_11250</name>
</gene>
<feature type="domain" description="Yip1" evidence="7">
    <location>
        <begin position="120"/>
        <end position="296"/>
    </location>
</feature>
<keyword evidence="9" id="KW-1185">Reference proteome</keyword>
<evidence type="ECO:0000313" key="8">
    <source>
        <dbReference type="EMBL" id="MTV49552.1"/>
    </source>
</evidence>
<name>A0A6I3SLN4_HELMO</name>
<feature type="transmembrane region" description="Helical" evidence="6">
    <location>
        <begin position="280"/>
        <end position="308"/>
    </location>
</feature>
<comment type="caution">
    <text evidence="8">The sequence shown here is derived from an EMBL/GenBank/DDBJ whole genome shotgun (WGS) entry which is preliminary data.</text>
</comment>
<evidence type="ECO:0000256" key="4">
    <source>
        <dbReference type="ARBA" id="ARBA00023136"/>
    </source>
</evidence>
<keyword evidence="4 6" id="KW-0472">Membrane</keyword>
<evidence type="ECO:0000259" key="7">
    <source>
        <dbReference type="Pfam" id="PF04893"/>
    </source>
</evidence>
<dbReference type="InterPro" id="IPR006977">
    <property type="entry name" value="Yip1_dom"/>
</dbReference>
<keyword evidence="2 6" id="KW-0812">Transmembrane</keyword>
<evidence type="ECO:0000256" key="1">
    <source>
        <dbReference type="ARBA" id="ARBA00004141"/>
    </source>
</evidence>
<evidence type="ECO:0000256" key="3">
    <source>
        <dbReference type="ARBA" id="ARBA00022989"/>
    </source>
</evidence>
<keyword evidence="3 6" id="KW-1133">Transmembrane helix</keyword>
<comment type="subcellular location">
    <subcellularLocation>
        <location evidence="1">Membrane</location>
        <topology evidence="1">Multi-pass membrane protein</topology>
    </subcellularLocation>
</comment>